<keyword evidence="1" id="KW-1133">Transmembrane helix</keyword>
<feature type="transmembrane region" description="Helical" evidence="1">
    <location>
        <begin position="112"/>
        <end position="134"/>
    </location>
</feature>
<protein>
    <submittedName>
        <fullName evidence="2">Uncharacterized protein</fullName>
    </submittedName>
</protein>
<accession>A0ABR1L061</accession>
<comment type="caution">
    <text evidence="2">The sequence shown here is derived from an EMBL/GenBank/DDBJ whole genome shotgun (WGS) entry which is preliminary data.</text>
</comment>
<reference evidence="2 3" key="1">
    <citation type="submission" date="2024-04" db="EMBL/GenBank/DDBJ databases">
        <title>Phyllosticta paracitricarpa is synonymous to the EU quarantine fungus P. citricarpa based on phylogenomic analyses.</title>
        <authorList>
            <consortium name="Lawrence Berkeley National Laboratory"/>
            <person name="Van Ingen-Buijs V.A."/>
            <person name="Van Westerhoven A.C."/>
            <person name="Haridas S."/>
            <person name="Skiadas P."/>
            <person name="Martin F."/>
            <person name="Groenewald J.Z."/>
            <person name="Crous P.W."/>
            <person name="Seidl M.F."/>
        </authorList>
    </citation>
    <scope>NUCLEOTIDE SEQUENCE [LARGE SCALE GENOMIC DNA]</scope>
    <source>
        <strain evidence="2 3">CBS 123371</strain>
    </source>
</reference>
<keyword evidence="1" id="KW-0472">Membrane</keyword>
<feature type="transmembrane region" description="Helical" evidence="1">
    <location>
        <begin position="36"/>
        <end position="60"/>
    </location>
</feature>
<evidence type="ECO:0000256" key="1">
    <source>
        <dbReference type="SAM" id="Phobius"/>
    </source>
</evidence>
<proteinExistence type="predicted"/>
<evidence type="ECO:0000313" key="3">
    <source>
        <dbReference type="Proteomes" id="UP001363622"/>
    </source>
</evidence>
<dbReference type="PANTHER" id="PTHR35043:SF8">
    <property type="entry name" value="DUF4220 DOMAIN-CONTAINING PROTEIN"/>
    <property type="match status" value="1"/>
</dbReference>
<evidence type="ECO:0000313" key="2">
    <source>
        <dbReference type="EMBL" id="KAK7524478.1"/>
    </source>
</evidence>
<keyword evidence="3" id="KW-1185">Reference proteome</keyword>
<gene>
    <name evidence="2" type="ORF">IWZ03DRAFT_356703</name>
</gene>
<dbReference type="EMBL" id="JBBPHU010000001">
    <property type="protein sequence ID" value="KAK7524478.1"/>
    <property type="molecule type" value="Genomic_DNA"/>
</dbReference>
<name>A0ABR1L061_9PEZI</name>
<feature type="transmembrane region" description="Helical" evidence="1">
    <location>
        <begin position="228"/>
        <end position="248"/>
    </location>
</feature>
<organism evidence="2 3">
    <name type="scientific">Phyllosticta citriasiana</name>
    <dbReference type="NCBI Taxonomy" id="595635"/>
    <lineage>
        <taxon>Eukaryota</taxon>
        <taxon>Fungi</taxon>
        <taxon>Dikarya</taxon>
        <taxon>Ascomycota</taxon>
        <taxon>Pezizomycotina</taxon>
        <taxon>Dothideomycetes</taxon>
        <taxon>Dothideomycetes incertae sedis</taxon>
        <taxon>Botryosphaeriales</taxon>
        <taxon>Phyllostictaceae</taxon>
        <taxon>Phyllosticta</taxon>
    </lineage>
</organism>
<dbReference type="Proteomes" id="UP001363622">
    <property type="component" value="Unassembled WGS sequence"/>
</dbReference>
<dbReference type="PANTHER" id="PTHR35043">
    <property type="entry name" value="TRANSCRIPTION FACTOR DOMAIN-CONTAINING PROTEIN"/>
    <property type="match status" value="1"/>
</dbReference>
<sequence length="315" mass="35804">MESTTILQARNVTGIANDDVIQGWKSSGNDRGSIDILLALISMLGPDFLFGIALGQFCSARRSVKHIDFPDMKQMAIEERNSLDTLSRAITVFQAFWFIVTEIQRVKIGLPMTTLELTALSFAFIMFATSLAWYSKPSITKPRPIATKNGKTVEEIREFARRHTHLQLSDMWYRTPLDFIGRNQFRIDAHWNYYVNLAQMIHFPFISRPITSHPWDRFPSDEWLCPDILFAPLAAVVLIVFSILYSIAADGRNLQKRSGYSLLSKIRSLKRQGFSGGAQRLAYVNVSSNSWNALEPGSPWTKILIGKCPFESLYQ</sequence>
<keyword evidence="1" id="KW-0812">Transmembrane</keyword>